<gene>
    <name evidence="5" type="ORF">AWB65_04030</name>
</gene>
<dbReference type="Pfam" id="PF06761">
    <property type="entry name" value="IcmF-related"/>
    <property type="match status" value="1"/>
</dbReference>
<name>A0A158I0T6_9BURK</name>
<feature type="domain" description="Type VI secretion system IcmF C-terminal" evidence="2">
    <location>
        <begin position="1054"/>
        <end position="1160"/>
    </location>
</feature>
<protein>
    <submittedName>
        <fullName evidence="5">Lipoprotein</fullName>
    </submittedName>
</protein>
<sequence length="1179" mass="127762">MKKIAGWFKTPQGLTLAGVTALALALWFEGPLFAFDGRAPLETQASRWFAIGFLLLTWALVWTGRLLAARLVNLRFVSGVAGQAPSQSAGGAEIALLRERFEQALAMLRRARVKGSFGRQWLYQLPWYMFIGAPGTGKTTALAHSGLRFPLRDKLGGDAIGGVGGTRHCDWWFTDDAVLVDTAGRYTTQDSDAQADESAWTGFLHLLRKYRPRRPLNGIIVTLSAADLVRQDDAARDAHVRVVRARLDELAERLGMRLPVYLVVTKCDLLAGFTEFFDDLGHEERTQVWGMTFPLDELANAERALGVFPGEFDALGARLQARVLHRMQRETDVHRRALIYGFPQQFAGLQPALRRFLDDTFRGTRYETAPLLRGVYFTSGTQHGRPIDRAISSIAQSFGLRRDVAFNRDAAGRAYFINRLLKDVVIGEAGLAGLNPRLERCRAWLQRGALALIGVTLALALTGMAVSYQRNRAYVVTFDQQMRHLQQLTAHADALGDPRALLPMLDAARALPGGDADAGKPVPWLTRLWLYQGDKLGQQAQVTYRRLLDDALLPLVVARLTDALRRGADNEATAPAYRYEALRTYLMLGDPQHYDAGAVRAWAARDLERDAHAEQKRALDGHLAALFDKSRFDPSLPLDRELIAAARANLGELPLAQRIGNRVDRELTQANVAAFSVSAAAGPNAPLLLTRASGAALTAGVAGAYTRAGYAQYLRFRDAALADVARDAWVLGRDDVAPTPEGIAELRAALDARYFADYVHAWDGLLADVSVVPFAGLTDGARIANQLSAHDSPLQKLIVAAARETTLADVSVDHPVNESPATRTGPVDAAKKRLAAALGSEQPAAPARTADAAAPVTPVDIHFQALHELAGKPGDSAPLDQAFAPLKDAAVFLDAADAARRMGQPAPAGDALGKLRLASQTQPAPLTPVAASLAVTGGALLEGGERARLNAQWSAGAGQLCHKALDGRYPLVRASTRDVAADDFSKLFSPGGLIDDFFQKNLAPLVDTSAAVWQWRAGAAPAGMPRDVLAQFQRAAQIRDAFFRDGSRDMSIRFGVKPLAIDPSIVRLTLDFDGQPLIVTQDALSAALFQWPSGKNTGRARAEFTPAAAGQAASFEASGPWALFHLIDAGRLEPTAQADRFRLTLDSAGRKAVLELDANSVVNPFRRAPLEQFRCPDHL</sequence>
<dbReference type="AlphaFoldDB" id="A0A158I0T6"/>
<feature type="transmembrane region" description="Helical" evidence="1">
    <location>
        <begin position="48"/>
        <end position="68"/>
    </location>
</feature>
<keyword evidence="1" id="KW-0472">Membrane</keyword>
<feature type="transmembrane region" description="Helical" evidence="1">
    <location>
        <begin position="449"/>
        <end position="468"/>
    </location>
</feature>
<comment type="caution">
    <text evidence="5">The sequence shown here is derived from an EMBL/GenBank/DDBJ whole genome shotgun (WGS) entry which is preliminary data.</text>
</comment>
<evidence type="ECO:0000256" key="1">
    <source>
        <dbReference type="SAM" id="Phobius"/>
    </source>
</evidence>
<feature type="domain" description="Type VI secretion system component TssM1 N-terminal" evidence="4">
    <location>
        <begin position="194"/>
        <end position="452"/>
    </location>
</feature>
<dbReference type="EMBL" id="FCNW02000023">
    <property type="protein sequence ID" value="SAL49913.1"/>
    <property type="molecule type" value="Genomic_DNA"/>
</dbReference>
<reference evidence="5" key="1">
    <citation type="submission" date="2016-01" db="EMBL/GenBank/DDBJ databases">
        <authorList>
            <person name="Peeters C."/>
        </authorList>
    </citation>
    <scope>NUCLEOTIDE SEQUENCE [LARGE SCALE GENOMIC DNA]</scope>
    <source>
        <strain evidence="5">LMG 22934</strain>
    </source>
</reference>
<dbReference type="SUPFAM" id="SSF52540">
    <property type="entry name" value="P-loop containing nucleoside triphosphate hydrolases"/>
    <property type="match status" value="1"/>
</dbReference>
<dbReference type="NCBIfam" id="TIGR03348">
    <property type="entry name" value="VI_IcmF"/>
    <property type="match status" value="1"/>
</dbReference>
<dbReference type="STRING" id="326474.AWB65_04030"/>
<keyword evidence="1" id="KW-1133">Transmembrane helix</keyword>
<dbReference type="InterPro" id="IPR010623">
    <property type="entry name" value="IcmF_C"/>
</dbReference>
<keyword evidence="1" id="KW-0812">Transmembrane</keyword>
<feature type="domain" description="IcmF-related" evidence="3">
    <location>
        <begin position="502"/>
        <end position="806"/>
    </location>
</feature>
<dbReference type="InterPro" id="IPR053156">
    <property type="entry name" value="T6SS_TssM-like"/>
</dbReference>
<dbReference type="Pfam" id="PF06744">
    <property type="entry name" value="IcmF_C"/>
    <property type="match status" value="1"/>
</dbReference>
<dbReference type="InterPro" id="IPR027417">
    <property type="entry name" value="P-loop_NTPase"/>
</dbReference>
<organism evidence="5 6">
    <name type="scientific">Caballeronia humi</name>
    <dbReference type="NCBI Taxonomy" id="326474"/>
    <lineage>
        <taxon>Bacteria</taxon>
        <taxon>Pseudomonadati</taxon>
        <taxon>Pseudomonadota</taxon>
        <taxon>Betaproteobacteria</taxon>
        <taxon>Burkholderiales</taxon>
        <taxon>Burkholderiaceae</taxon>
        <taxon>Caballeronia</taxon>
    </lineage>
</organism>
<dbReference type="Pfam" id="PF14331">
    <property type="entry name" value="IcmF-related_N"/>
    <property type="match status" value="1"/>
</dbReference>
<dbReference type="PANTHER" id="PTHR36153:SF1">
    <property type="entry name" value="TYPE VI SECRETION SYSTEM COMPONENT TSSM1"/>
    <property type="match status" value="1"/>
</dbReference>
<keyword evidence="5" id="KW-0449">Lipoprotein</keyword>
<evidence type="ECO:0000313" key="5">
    <source>
        <dbReference type="EMBL" id="SAL49913.1"/>
    </source>
</evidence>
<dbReference type="RefSeq" id="WP_087668819.1">
    <property type="nucleotide sequence ID" value="NZ_FCNW02000023.1"/>
</dbReference>
<feature type="transmembrane region" description="Helical" evidence="1">
    <location>
        <begin position="12"/>
        <end position="28"/>
    </location>
</feature>
<dbReference type="InterPro" id="IPR009612">
    <property type="entry name" value="IcmF-rel"/>
</dbReference>
<dbReference type="Proteomes" id="UP000054977">
    <property type="component" value="Unassembled WGS sequence"/>
</dbReference>
<keyword evidence="6" id="KW-1185">Reference proteome</keyword>
<dbReference type="PANTHER" id="PTHR36153">
    <property type="entry name" value="INNER MEMBRANE PROTEIN-RELATED"/>
    <property type="match status" value="1"/>
</dbReference>
<dbReference type="OrthoDB" id="9758229at2"/>
<dbReference type="InterPro" id="IPR017731">
    <property type="entry name" value="TssM1-like"/>
</dbReference>
<accession>A0A158I0T6</accession>
<evidence type="ECO:0000259" key="3">
    <source>
        <dbReference type="Pfam" id="PF06761"/>
    </source>
</evidence>
<evidence type="ECO:0000313" key="6">
    <source>
        <dbReference type="Proteomes" id="UP000054977"/>
    </source>
</evidence>
<proteinExistence type="predicted"/>
<dbReference type="InterPro" id="IPR025743">
    <property type="entry name" value="TssM1_N"/>
</dbReference>
<evidence type="ECO:0000259" key="2">
    <source>
        <dbReference type="Pfam" id="PF06744"/>
    </source>
</evidence>
<evidence type="ECO:0000259" key="4">
    <source>
        <dbReference type="Pfam" id="PF14331"/>
    </source>
</evidence>